<evidence type="ECO:0000313" key="4">
    <source>
        <dbReference type="EMBL" id="AXA84734.1"/>
    </source>
</evidence>
<keyword evidence="5" id="KW-1185">Reference proteome</keyword>
<dbReference type="KEGG" id="lue:DCD74_08555"/>
<organism evidence="4 5">
    <name type="scientific">Solilutibacter oculi</name>
    <dbReference type="NCBI Taxonomy" id="2698682"/>
    <lineage>
        <taxon>Bacteria</taxon>
        <taxon>Pseudomonadati</taxon>
        <taxon>Pseudomonadota</taxon>
        <taxon>Gammaproteobacteria</taxon>
        <taxon>Lysobacterales</taxon>
        <taxon>Lysobacteraceae</taxon>
        <taxon>Solilutibacter</taxon>
    </lineage>
</organism>
<dbReference type="CDD" id="cd03191">
    <property type="entry name" value="GST_C_Zeta"/>
    <property type="match status" value="1"/>
</dbReference>
<dbReference type="GO" id="GO:0005737">
    <property type="term" value="C:cytoplasm"/>
    <property type="evidence" value="ECO:0007669"/>
    <property type="project" value="InterPro"/>
</dbReference>
<dbReference type="Gene3D" id="3.40.30.10">
    <property type="entry name" value="Glutaredoxin"/>
    <property type="match status" value="1"/>
</dbReference>
<feature type="domain" description="GST C-terminal" evidence="3">
    <location>
        <begin position="91"/>
        <end position="218"/>
    </location>
</feature>
<dbReference type="SFLD" id="SFLDS00019">
    <property type="entry name" value="Glutathione_Transferase_(cytos"/>
    <property type="match status" value="1"/>
</dbReference>
<dbReference type="InterPro" id="IPR010987">
    <property type="entry name" value="Glutathione-S-Trfase_C-like"/>
</dbReference>
<dbReference type="InterPro" id="IPR036282">
    <property type="entry name" value="Glutathione-S-Trfase_C_sf"/>
</dbReference>
<dbReference type="InterPro" id="IPR034333">
    <property type="entry name" value="GST_Zeta_N"/>
</dbReference>
<proteinExistence type="inferred from homology"/>
<dbReference type="FunFam" id="1.20.1050.10:FF:000010">
    <property type="entry name" value="Maleylacetoacetate isomerase isoform 1"/>
    <property type="match status" value="1"/>
</dbReference>
<feature type="domain" description="GST N-terminal" evidence="2">
    <location>
        <begin position="3"/>
        <end position="86"/>
    </location>
</feature>
<dbReference type="SUPFAM" id="SSF52833">
    <property type="entry name" value="Thioredoxin-like"/>
    <property type="match status" value="1"/>
</dbReference>
<dbReference type="InterPro" id="IPR040079">
    <property type="entry name" value="Glutathione_S-Trfase"/>
</dbReference>
<dbReference type="FunFam" id="3.40.30.10:FF:000293">
    <property type="entry name" value="Maleylacetoacetate isomerase MaiA"/>
    <property type="match status" value="1"/>
</dbReference>
<evidence type="ECO:0000313" key="5">
    <source>
        <dbReference type="Proteomes" id="UP000251842"/>
    </source>
</evidence>
<dbReference type="OrthoDB" id="509852at2"/>
<dbReference type="InterPro" id="IPR036249">
    <property type="entry name" value="Thioredoxin-like_sf"/>
</dbReference>
<dbReference type="PANTHER" id="PTHR42673:SF21">
    <property type="entry name" value="GLUTATHIONE S-TRANSFERASE YFCF"/>
    <property type="match status" value="1"/>
</dbReference>
<evidence type="ECO:0000259" key="2">
    <source>
        <dbReference type="PROSITE" id="PS50404"/>
    </source>
</evidence>
<dbReference type="RefSeq" id="WP_112926947.1">
    <property type="nucleotide sequence ID" value="NZ_CP029556.1"/>
</dbReference>
<comment type="similarity">
    <text evidence="1">Belongs to the GST superfamily. Zeta family.</text>
</comment>
<accession>A0A344J6S4</accession>
<evidence type="ECO:0000256" key="1">
    <source>
        <dbReference type="ARBA" id="ARBA00010007"/>
    </source>
</evidence>
<dbReference type="InterPro" id="IPR005955">
    <property type="entry name" value="GST_Zeta"/>
</dbReference>
<dbReference type="SFLD" id="SFLDG00358">
    <property type="entry name" value="Main_(cytGST)"/>
    <property type="match status" value="1"/>
</dbReference>
<dbReference type="Proteomes" id="UP000251842">
    <property type="component" value="Chromosome"/>
</dbReference>
<dbReference type="GO" id="GO:0006749">
    <property type="term" value="P:glutathione metabolic process"/>
    <property type="evidence" value="ECO:0007669"/>
    <property type="project" value="TreeGrafter"/>
</dbReference>
<gene>
    <name evidence="4" type="primary">maiA</name>
    <name evidence="4" type="ORF">DCD74_08555</name>
</gene>
<dbReference type="EMBL" id="CP029556">
    <property type="protein sequence ID" value="AXA84734.1"/>
    <property type="molecule type" value="Genomic_DNA"/>
</dbReference>
<dbReference type="NCBIfam" id="TIGR01262">
    <property type="entry name" value="maiA"/>
    <property type="match status" value="1"/>
</dbReference>
<dbReference type="AlphaFoldDB" id="A0A344J6S4"/>
<dbReference type="PROSITE" id="PS50404">
    <property type="entry name" value="GST_NTER"/>
    <property type="match status" value="1"/>
</dbReference>
<dbReference type="Pfam" id="PF13410">
    <property type="entry name" value="GST_C_2"/>
    <property type="match status" value="1"/>
</dbReference>
<dbReference type="InterPro" id="IPR034330">
    <property type="entry name" value="GST_Zeta_C"/>
</dbReference>
<keyword evidence="4" id="KW-0413">Isomerase</keyword>
<dbReference type="SUPFAM" id="SSF47616">
    <property type="entry name" value="GST C-terminal domain-like"/>
    <property type="match status" value="1"/>
</dbReference>
<reference evidence="5" key="1">
    <citation type="submission" date="2018-05" db="EMBL/GenBank/DDBJ databases">
        <title>Luteimonas pekinense sp. nov., isolated from human Meibomian gland secretions, Beijing, China.</title>
        <authorList>
            <person name="Wen T."/>
            <person name="Bai H."/>
            <person name="Lv H."/>
        </authorList>
    </citation>
    <scope>NUCLEOTIDE SEQUENCE [LARGE SCALE GENOMIC DNA]</scope>
    <source>
        <strain evidence="5">83-4</strain>
    </source>
</reference>
<dbReference type="Pfam" id="PF02798">
    <property type="entry name" value="GST_N"/>
    <property type="match status" value="1"/>
</dbReference>
<dbReference type="InterPro" id="IPR004045">
    <property type="entry name" value="Glutathione_S-Trfase_N"/>
</dbReference>
<dbReference type="GO" id="GO:0016034">
    <property type="term" value="F:maleylacetoacetate isomerase activity"/>
    <property type="evidence" value="ECO:0007669"/>
    <property type="project" value="TreeGrafter"/>
</dbReference>
<name>A0A344J6S4_9GAMM</name>
<evidence type="ECO:0000259" key="3">
    <source>
        <dbReference type="PROSITE" id="PS50405"/>
    </source>
</evidence>
<protein>
    <submittedName>
        <fullName evidence="4">Maleylacetoacetate isomerase</fullName>
    </submittedName>
</protein>
<dbReference type="CDD" id="cd03042">
    <property type="entry name" value="GST_N_Zeta"/>
    <property type="match status" value="1"/>
</dbReference>
<dbReference type="Gene3D" id="1.20.1050.10">
    <property type="match status" value="1"/>
</dbReference>
<dbReference type="GO" id="GO:0006559">
    <property type="term" value="P:L-phenylalanine catabolic process"/>
    <property type="evidence" value="ECO:0007669"/>
    <property type="project" value="TreeGrafter"/>
</dbReference>
<dbReference type="GO" id="GO:0004364">
    <property type="term" value="F:glutathione transferase activity"/>
    <property type="evidence" value="ECO:0007669"/>
    <property type="project" value="TreeGrafter"/>
</dbReference>
<sequence length="218" mass="24444">MNDALTLYSYWRSSAAYRVRIGLNLKGLVYETRPVHLVRDGGEQHAEDYRALNPQELVPMLVDGERRITQSLAILEYLDEVFPKPALLPADARGRARVRSLAMLIACDIHPLNNLRVLQYLKRENALEQPAIDTWVLHWMREGFAAMEAMLADAPGTGTFCHGETPTIADCCLVPQLYNARRFALDLSPYPTLVRIDANCLALPAFDVARPESQPDAA</sequence>
<dbReference type="PANTHER" id="PTHR42673">
    <property type="entry name" value="MALEYLACETOACETATE ISOMERASE"/>
    <property type="match status" value="1"/>
</dbReference>
<dbReference type="PROSITE" id="PS50405">
    <property type="entry name" value="GST_CTER"/>
    <property type="match status" value="1"/>
</dbReference>